<keyword evidence="1" id="KW-0614">Plasmid</keyword>
<geneLocation type="plasmid" evidence="1">
    <name>plasmid3</name>
</geneLocation>
<gene>
    <name evidence="1" type="ORF">NIES23_60760</name>
</gene>
<proteinExistence type="predicted"/>
<evidence type="ECO:0000313" key="2">
    <source>
        <dbReference type="Proteomes" id="UP000217507"/>
    </source>
</evidence>
<protein>
    <submittedName>
        <fullName evidence="1">Uncharacterized protein</fullName>
    </submittedName>
</protein>
<dbReference type="EMBL" id="AP018219">
    <property type="protein sequence ID" value="BAY73248.1"/>
    <property type="molecule type" value="Genomic_DNA"/>
</dbReference>
<sequence>MCEQTLEKALATDNHDLESVHEQLENIWSALIDFKEQNPQIFKFINENGGELTLADVIQALAQALDVLEN</sequence>
<organism evidence="1 2">
    <name type="scientific">Trichormus variabilis NIES-23</name>
    <dbReference type="NCBI Taxonomy" id="1973479"/>
    <lineage>
        <taxon>Bacteria</taxon>
        <taxon>Bacillati</taxon>
        <taxon>Cyanobacteriota</taxon>
        <taxon>Cyanophyceae</taxon>
        <taxon>Nostocales</taxon>
        <taxon>Nostocaceae</taxon>
        <taxon>Trichormus</taxon>
    </lineage>
</organism>
<accession>A0A1Z4KWE4</accession>
<evidence type="ECO:0000313" key="1">
    <source>
        <dbReference type="EMBL" id="BAY73248.1"/>
    </source>
</evidence>
<name>A0A1Z4KWE4_ANAVA</name>
<dbReference type="Proteomes" id="UP000217507">
    <property type="component" value="Plasmid Plasmid3 dna"/>
</dbReference>
<reference evidence="1 2" key="1">
    <citation type="submission" date="2017-06" db="EMBL/GenBank/DDBJ databases">
        <title>Genome sequencing of cyanobaciteial culture collection at National Institute for Environmental Studies (NIES).</title>
        <authorList>
            <person name="Hirose Y."/>
            <person name="Shimura Y."/>
            <person name="Fujisawa T."/>
            <person name="Nakamura Y."/>
            <person name="Kawachi M."/>
        </authorList>
    </citation>
    <scope>NUCLEOTIDE SEQUENCE [LARGE SCALE GENOMIC DNA]</scope>
    <source>
        <strain evidence="1 2">NIES-23</strain>
        <plasmid evidence="2">Plasmid Plasmid3 dna</plasmid>
    </source>
</reference>
<dbReference type="AlphaFoldDB" id="A0A1Z4KWE4"/>